<name>A0A9N9E1Z7_9GLOM</name>
<feature type="non-terminal residue" evidence="1">
    <location>
        <position position="1"/>
    </location>
</feature>
<protein>
    <submittedName>
        <fullName evidence="1">2354_t:CDS:1</fullName>
    </submittedName>
</protein>
<dbReference type="PANTHER" id="PTHR36172">
    <property type="match status" value="1"/>
</dbReference>
<accession>A0A9N9E1Z7</accession>
<gene>
    <name evidence="1" type="ORF">AGERDE_LOCUS11744</name>
</gene>
<reference evidence="1" key="1">
    <citation type="submission" date="2021-06" db="EMBL/GenBank/DDBJ databases">
        <authorList>
            <person name="Kallberg Y."/>
            <person name="Tangrot J."/>
            <person name="Rosling A."/>
        </authorList>
    </citation>
    <scope>NUCLEOTIDE SEQUENCE</scope>
    <source>
        <strain evidence="1">MT106</strain>
    </source>
</reference>
<sequence length="108" mass="12378">EWVNDGSKLMWDQHQQQWTFILVYEKSKVTSHENQVGGLRVCSLDPGVRTFMTWYSSMHGSGCIGNGDAQRLVRLCFNFDNLISRRSKLLLKNGILCTAHSTTYSQSY</sequence>
<evidence type="ECO:0000313" key="2">
    <source>
        <dbReference type="Proteomes" id="UP000789831"/>
    </source>
</evidence>
<proteinExistence type="predicted"/>
<dbReference type="AlphaFoldDB" id="A0A9N9E1Z7"/>
<dbReference type="OrthoDB" id="5593787at2759"/>
<dbReference type="PANTHER" id="PTHR36172:SF1">
    <property type="entry name" value="RESOLVASE-RELATED"/>
    <property type="match status" value="1"/>
</dbReference>
<dbReference type="InterPro" id="IPR051491">
    <property type="entry name" value="Recombinase/Transposase-rel"/>
</dbReference>
<organism evidence="1 2">
    <name type="scientific">Ambispora gerdemannii</name>
    <dbReference type="NCBI Taxonomy" id="144530"/>
    <lineage>
        <taxon>Eukaryota</taxon>
        <taxon>Fungi</taxon>
        <taxon>Fungi incertae sedis</taxon>
        <taxon>Mucoromycota</taxon>
        <taxon>Glomeromycotina</taxon>
        <taxon>Glomeromycetes</taxon>
        <taxon>Archaeosporales</taxon>
        <taxon>Ambisporaceae</taxon>
        <taxon>Ambispora</taxon>
    </lineage>
</organism>
<dbReference type="EMBL" id="CAJVPL010005634">
    <property type="protein sequence ID" value="CAG8659502.1"/>
    <property type="molecule type" value="Genomic_DNA"/>
</dbReference>
<evidence type="ECO:0000313" key="1">
    <source>
        <dbReference type="EMBL" id="CAG8659502.1"/>
    </source>
</evidence>
<keyword evidence="2" id="KW-1185">Reference proteome</keyword>
<dbReference type="Proteomes" id="UP000789831">
    <property type="component" value="Unassembled WGS sequence"/>
</dbReference>
<comment type="caution">
    <text evidence="1">The sequence shown here is derived from an EMBL/GenBank/DDBJ whole genome shotgun (WGS) entry which is preliminary data.</text>
</comment>